<dbReference type="Proteomes" id="UP001211064">
    <property type="component" value="Unassembled WGS sequence"/>
</dbReference>
<proteinExistence type="predicted"/>
<organism evidence="2 3">
    <name type="scientific">Escherichia coli</name>
    <dbReference type="NCBI Taxonomy" id="562"/>
    <lineage>
        <taxon>Bacteria</taxon>
        <taxon>Pseudomonadati</taxon>
        <taxon>Pseudomonadota</taxon>
        <taxon>Gammaproteobacteria</taxon>
        <taxon>Enterobacterales</taxon>
        <taxon>Enterobacteriaceae</taxon>
        <taxon>Escherichia</taxon>
    </lineage>
</organism>
<evidence type="ECO:0000313" key="2">
    <source>
        <dbReference type="EMBL" id="MDA4178306.1"/>
    </source>
</evidence>
<feature type="non-terminal residue" evidence="2">
    <location>
        <position position="1"/>
    </location>
</feature>
<comment type="caution">
    <text evidence="2">The sequence shown here is derived from an EMBL/GenBank/DDBJ whole genome shotgun (WGS) entry which is preliminary data.</text>
</comment>
<dbReference type="EMBL" id="JANWOR010000346">
    <property type="protein sequence ID" value="MDA4178306.1"/>
    <property type="molecule type" value="Genomic_DNA"/>
</dbReference>
<reference evidence="2" key="1">
    <citation type="submission" date="2022-08" db="EMBL/GenBank/DDBJ databases">
        <title>Genome sequencing of human pathogens.</title>
        <authorList>
            <person name="Cao X."/>
        </authorList>
    </citation>
    <scope>NUCLEOTIDE SEQUENCE</scope>
    <source>
        <strain evidence="2">EC16126</strain>
    </source>
</reference>
<accession>A0AAW5Z4E7</accession>
<evidence type="ECO:0000256" key="1">
    <source>
        <dbReference type="SAM" id="MobiDB-lite"/>
    </source>
</evidence>
<feature type="region of interest" description="Disordered" evidence="1">
    <location>
        <begin position="1"/>
        <end position="22"/>
    </location>
</feature>
<sequence>SHFSAEVKSRLGKTPRELCKKL</sequence>
<gene>
    <name evidence="2" type="ORF">NY836_12990</name>
</gene>
<evidence type="ECO:0000313" key="3">
    <source>
        <dbReference type="Proteomes" id="UP001211064"/>
    </source>
</evidence>
<dbReference type="AlphaFoldDB" id="A0AAW5Z4E7"/>
<name>A0AAW5Z4E7_ECOLX</name>
<protein>
    <submittedName>
        <fullName evidence="2">AraC family transcriptional regulator</fullName>
    </submittedName>
</protein>